<feature type="transmembrane region" description="Helical" evidence="9">
    <location>
        <begin position="63"/>
        <end position="84"/>
    </location>
</feature>
<dbReference type="PANTHER" id="PTHR45453:SF1">
    <property type="entry name" value="PHOSPHATE REGULON SENSOR PROTEIN PHOR"/>
    <property type="match status" value="1"/>
</dbReference>
<dbReference type="AlphaFoldDB" id="A0A2K2FLN2"/>
<dbReference type="FunFam" id="3.30.565.10:FF:000006">
    <property type="entry name" value="Sensor histidine kinase WalK"/>
    <property type="match status" value="1"/>
</dbReference>
<comment type="caution">
    <text evidence="12">The sequence shown here is derived from an EMBL/GenBank/DDBJ whole genome shotgun (WGS) entry which is preliminary data.</text>
</comment>
<dbReference type="Pfam" id="PF00672">
    <property type="entry name" value="HAMP"/>
    <property type="match status" value="1"/>
</dbReference>
<organism evidence="12 13">
    <name type="scientific">Clostridium thermosuccinogenes</name>
    <dbReference type="NCBI Taxonomy" id="84032"/>
    <lineage>
        <taxon>Bacteria</taxon>
        <taxon>Bacillati</taxon>
        <taxon>Bacillota</taxon>
        <taxon>Clostridia</taxon>
        <taxon>Eubacteriales</taxon>
        <taxon>Clostridiaceae</taxon>
        <taxon>Clostridium</taxon>
    </lineage>
</organism>
<dbReference type="GO" id="GO:0000155">
    <property type="term" value="F:phosphorelay sensor kinase activity"/>
    <property type="evidence" value="ECO:0007669"/>
    <property type="project" value="InterPro"/>
</dbReference>
<feature type="domain" description="HAMP" evidence="11">
    <location>
        <begin position="254"/>
        <end position="306"/>
    </location>
</feature>
<dbReference type="GO" id="GO:0005886">
    <property type="term" value="C:plasma membrane"/>
    <property type="evidence" value="ECO:0007669"/>
    <property type="project" value="TreeGrafter"/>
</dbReference>
<keyword evidence="4" id="KW-0597">Phosphoprotein</keyword>
<dbReference type="EC" id="2.7.13.3" evidence="3"/>
<evidence type="ECO:0000313" key="12">
    <source>
        <dbReference type="EMBL" id="PNU01191.1"/>
    </source>
</evidence>
<dbReference type="InterPro" id="IPR036097">
    <property type="entry name" value="HisK_dim/P_sf"/>
</dbReference>
<dbReference type="InterPro" id="IPR003660">
    <property type="entry name" value="HAMP_dom"/>
</dbReference>
<dbReference type="PRINTS" id="PR00344">
    <property type="entry name" value="BCTRLSENSOR"/>
</dbReference>
<dbReference type="SUPFAM" id="SSF55874">
    <property type="entry name" value="ATPase domain of HSP90 chaperone/DNA topoisomerase II/histidine kinase"/>
    <property type="match status" value="1"/>
</dbReference>
<dbReference type="SMART" id="SM00387">
    <property type="entry name" value="HATPase_c"/>
    <property type="match status" value="1"/>
</dbReference>
<dbReference type="InterPro" id="IPR036890">
    <property type="entry name" value="HATPase_C_sf"/>
</dbReference>
<dbReference type="Gene3D" id="3.30.565.10">
    <property type="entry name" value="Histidine kinase-like ATPase, C-terminal domain"/>
    <property type="match status" value="1"/>
</dbReference>
<evidence type="ECO:0000256" key="2">
    <source>
        <dbReference type="ARBA" id="ARBA00004370"/>
    </source>
</evidence>
<dbReference type="GO" id="GO:0016036">
    <property type="term" value="P:cellular response to phosphate starvation"/>
    <property type="evidence" value="ECO:0007669"/>
    <property type="project" value="TreeGrafter"/>
</dbReference>
<dbReference type="InterPro" id="IPR003661">
    <property type="entry name" value="HisK_dim/P_dom"/>
</dbReference>
<dbReference type="SMART" id="SM00388">
    <property type="entry name" value="HisKA"/>
    <property type="match status" value="1"/>
</dbReference>
<comment type="catalytic activity">
    <reaction evidence="1">
        <text>ATP + protein L-histidine = ADP + protein N-phospho-L-histidine.</text>
        <dbReference type="EC" id="2.7.13.3"/>
    </reaction>
</comment>
<evidence type="ECO:0000256" key="9">
    <source>
        <dbReference type="SAM" id="Phobius"/>
    </source>
</evidence>
<name>A0A2K2FLN2_9CLOT</name>
<dbReference type="KEGG" id="cthd:CDO33_10975"/>
<dbReference type="InterPro" id="IPR050351">
    <property type="entry name" value="BphY/WalK/GraS-like"/>
</dbReference>
<dbReference type="GO" id="GO:0004721">
    <property type="term" value="F:phosphoprotein phosphatase activity"/>
    <property type="evidence" value="ECO:0007669"/>
    <property type="project" value="TreeGrafter"/>
</dbReference>
<evidence type="ECO:0000256" key="1">
    <source>
        <dbReference type="ARBA" id="ARBA00000085"/>
    </source>
</evidence>
<evidence type="ECO:0000256" key="6">
    <source>
        <dbReference type="ARBA" id="ARBA00022777"/>
    </source>
</evidence>
<evidence type="ECO:0000256" key="3">
    <source>
        <dbReference type="ARBA" id="ARBA00012438"/>
    </source>
</evidence>
<dbReference type="CDD" id="cd00075">
    <property type="entry name" value="HATPase"/>
    <property type="match status" value="1"/>
</dbReference>
<keyword evidence="9" id="KW-0812">Transmembrane</keyword>
<evidence type="ECO:0000256" key="5">
    <source>
        <dbReference type="ARBA" id="ARBA00022679"/>
    </source>
</evidence>
<dbReference type="PROSITE" id="PS50885">
    <property type="entry name" value="HAMP"/>
    <property type="match status" value="1"/>
</dbReference>
<reference evidence="12 13" key="1">
    <citation type="submission" date="2017-06" db="EMBL/GenBank/DDBJ databases">
        <title>Investigating the central metabolism of Clostridium thermosuccinogenes.</title>
        <authorList>
            <person name="Koendjbiharie J.G."/>
            <person name="van Kranenburg R."/>
        </authorList>
    </citation>
    <scope>NUCLEOTIDE SEQUENCE [LARGE SCALE GENOMIC DNA]</scope>
    <source>
        <strain evidence="12 13">DSM 5806</strain>
    </source>
</reference>
<comment type="subcellular location">
    <subcellularLocation>
        <location evidence="2">Membrane</location>
    </subcellularLocation>
</comment>
<dbReference type="PROSITE" id="PS50109">
    <property type="entry name" value="HIS_KIN"/>
    <property type="match status" value="1"/>
</dbReference>
<dbReference type="InterPro" id="IPR004358">
    <property type="entry name" value="Sig_transdc_His_kin-like_C"/>
</dbReference>
<gene>
    <name evidence="12" type="ORF">CDQ84_02055</name>
</gene>
<dbReference type="InterPro" id="IPR003594">
    <property type="entry name" value="HATPase_dom"/>
</dbReference>
<dbReference type="Pfam" id="PF02518">
    <property type="entry name" value="HATPase_c"/>
    <property type="match status" value="1"/>
</dbReference>
<evidence type="ECO:0000259" key="11">
    <source>
        <dbReference type="PROSITE" id="PS50885"/>
    </source>
</evidence>
<keyword evidence="8 9" id="KW-0472">Membrane</keyword>
<dbReference type="CDD" id="cd00082">
    <property type="entry name" value="HisKA"/>
    <property type="match status" value="1"/>
</dbReference>
<keyword evidence="6" id="KW-0418">Kinase</keyword>
<dbReference type="SUPFAM" id="SSF47384">
    <property type="entry name" value="Homodimeric domain of signal transducing histidine kinase"/>
    <property type="match status" value="1"/>
</dbReference>
<keyword evidence="9" id="KW-1133">Transmembrane helix</keyword>
<keyword evidence="13" id="KW-1185">Reference proteome</keyword>
<dbReference type="Gene3D" id="1.10.287.130">
    <property type="match status" value="1"/>
</dbReference>
<dbReference type="PANTHER" id="PTHR45453">
    <property type="entry name" value="PHOSPHATE REGULON SENSOR PROTEIN PHOR"/>
    <property type="match status" value="1"/>
</dbReference>
<dbReference type="FunFam" id="1.10.287.130:FF:000001">
    <property type="entry name" value="Two-component sensor histidine kinase"/>
    <property type="match status" value="1"/>
</dbReference>
<keyword evidence="7" id="KW-0902">Two-component regulatory system</keyword>
<sequence>MQILKNAACLLAVYDQGSINTVLSPEAVISEQYQGTKFIKIACDGWGVNFMKFNFRSLGFKLWIYYILFSAIILLLLWLLQIVFMNSFYERMKTENIEKIADTIKDSYKQEDFRSIIDRYTFKNSILVFITDLQGNIIYASDEHGSGGPGSWDFPSNRVPLPLENAARPLPKDYGIFLQKLLQSENGKITYTLSGGRYRGKILVYGAKLQDAVLYISTPLEPINSTTNILKTQLLYVTVIALLLGFVIAFFIAKKLAKPISNITSTAGQLALGNYNIQFQKGYCTEIDELAATLNHAAKELSKVESLRRDLIANMSHDLRTPLTMIKAYSEMIRDISGDNREKRETHLKVIMEEADRLSSLVNDILDLSVMQSGNESPRLVNINLSDILKRVLSRFEPLSEREGYTIKAKIEHDLYVLADEKRMEQVFYNLIGNAVNYIGEDRMILVNLIDSGGRVRFEVRDNGCGIPEEDLKYIWERYYKSKNHKRYVVGTGLGLSIVKSILDMHGARYGVQSKVGHGTMFWFELKRNIIKIAKNPACSKSSKPF</sequence>
<proteinExistence type="predicted"/>
<accession>A0A2K2FLN2</accession>
<dbReference type="EMBL" id="NIOJ01000003">
    <property type="protein sequence ID" value="PNU01191.1"/>
    <property type="molecule type" value="Genomic_DNA"/>
</dbReference>
<evidence type="ECO:0000256" key="7">
    <source>
        <dbReference type="ARBA" id="ARBA00023012"/>
    </source>
</evidence>
<dbReference type="Pfam" id="PF00512">
    <property type="entry name" value="HisKA"/>
    <property type="match status" value="1"/>
</dbReference>
<feature type="transmembrane region" description="Helical" evidence="9">
    <location>
        <begin position="234"/>
        <end position="253"/>
    </location>
</feature>
<dbReference type="CDD" id="cd06225">
    <property type="entry name" value="HAMP"/>
    <property type="match status" value="1"/>
</dbReference>
<dbReference type="Proteomes" id="UP000236151">
    <property type="component" value="Unassembled WGS sequence"/>
</dbReference>
<evidence type="ECO:0000256" key="4">
    <source>
        <dbReference type="ARBA" id="ARBA00022553"/>
    </source>
</evidence>
<evidence type="ECO:0000259" key="10">
    <source>
        <dbReference type="PROSITE" id="PS50109"/>
    </source>
</evidence>
<keyword evidence="5" id="KW-0808">Transferase</keyword>
<evidence type="ECO:0000256" key="8">
    <source>
        <dbReference type="ARBA" id="ARBA00023136"/>
    </source>
</evidence>
<dbReference type="InterPro" id="IPR005467">
    <property type="entry name" value="His_kinase_dom"/>
</dbReference>
<evidence type="ECO:0000313" key="13">
    <source>
        <dbReference type="Proteomes" id="UP000236151"/>
    </source>
</evidence>
<feature type="domain" description="Histidine kinase" evidence="10">
    <location>
        <begin position="314"/>
        <end position="530"/>
    </location>
</feature>
<dbReference type="Gene3D" id="6.10.340.10">
    <property type="match status" value="1"/>
</dbReference>
<protein>
    <recommendedName>
        <fullName evidence="3">histidine kinase</fullName>
        <ecNumber evidence="3">2.7.13.3</ecNumber>
    </recommendedName>
</protein>